<dbReference type="OrthoDB" id="2195113at2759"/>
<organism evidence="11 12">
    <name type="scientific">Coptis chinensis</name>
    <dbReference type="NCBI Taxonomy" id="261450"/>
    <lineage>
        <taxon>Eukaryota</taxon>
        <taxon>Viridiplantae</taxon>
        <taxon>Streptophyta</taxon>
        <taxon>Embryophyta</taxon>
        <taxon>Tracheophyta</taxon>
        <taxon>Spermatophyta</taxon>
        <taxon>Magnoliopsida</taxon>
        <taxon>Ranunculales</taxon>
        <taxon>Ranunculaceae</taxon>
        <taxon>Coptidoideae</taxon>
        <taxon>Coptis</taxon>
    </lineage>
</organism>
<feature type="compositionally biased region" description="Acidic residues" evidence="9">
    <location>
        <begin position="549"/>
        <end position="558"/>
    </location>
</feature>
<evidence type="ECO:0000256" key="1">
    <source>
        <dbReference type="ARBA" id="ARBA00004162"/>
    </source>
</evidence>
<evidence type="ECO:0000256" key="3">
    <source>
        <dbReference type="ARBA" id="ARBA00022692"/>
    </source>
</evidence>
<evidence type="ECO:0008006" key="13">
    <source>
        <dbReference type="Google" id="ProtNLM"/>
    </source>
</evidence>
<dbReference type="GO" id="GO:0005886">
    <property type="term" value="C:plasma membrane"/>
    <property type="evidence" value="ECO:0007669"/>
    <property type="project" value="UniProtKB-SubCell"/>
</dbReference>
<name>A0A835LC55_9MAGN</name>
<keyword evidence="6 10" id="KW-0472">Membrane</keyword>
<evidence type="ECO:0000256" key="10">
    <source>
        <dbReference type="SAM" id="Phobius"/>
    </source>
</evidence>
<keyword evidence="4 10" id="KW-1133">Transmembrane helix</keyword>
<feature type="region of interest" description="Disordered" evidence="9">
    <location>
        <begin position="405"/>
        <end position="457"/>
    </location>
</feature>
<keyword evidence="3 10" id="KW-0812">Transmembrane</keyword>
<accession>A0A835LC55</accession>
<gene>
    <name evidence="11" type="ORF">IFM89_030153</name>
</gene>
<dbReference type="EMBL" id="JADFTS010000009">
    <property type="protein sequence ID" value="KAF9590003.1"/>
    <property type="molecule type" value="Genomic_DNA"/>
</dbReference>
<feature type="coiled-coil region" evidence="8">
    <location>
        <begin position="259"/>
        <end position="307"/>
    </location>
</feature>
<feature type="transmembrane region" description="Helical" evidence="10">
    <location>
        <begin position="609"/>
        <end position="631"/>
    </location>
</feature>
<keyword evidence="2" id="KW-1003">Cell membrane</keyword>
<comment type="similarity">
    <text evidence="7">Belongs to the plant Proton pump-interactor protein family.</text>
</comment>
<sequence>MGVEVVAADITQVPVKDESAGDEAFEIKEDNGTLEAESVDEGAAEPIKFGSHGTDVPIKEGEAVKIDNLPKDAVDEWPEPKKVHSFYFVKVRPYEDPKLKIKIDQAEKEIQKKNQARFQLTEAIKAKRSERAHVISQLKPLGVEDKQFRTVIDGRRKEMEPLNQALGKLRSATHANRERGVVICSSEEELNGLIQSLNYRIQHESNTLVEEKQLLRDIKQLEGTRERVIANAALKAKIEESLGEKTAIQDQVKLIGSDLDGVRKDQQAVRTKIKQWEEELKTVDNQISSLQEELTALSEKRDKAYEGLVKLRKQRDEVNTHFYQNRSFLNNARELAAKKDIAALEELSHREGEKFVSLYSSNKSFRADYEKRILQSLDQRQLSRDARMRNPDEKPLVQILTPPAEPEVVAKSNIKRPKEDSKPSPPHETLHAKKVVKEDTKKMPELETITNGDHSEDRENIISIEKSQKAPLATNAVDPAKLKEMKREEEIAKAKLALERKKKLAEKAAAKASARAEKEAEKKLKESIEREKRAKKKAGISTPAANPDESVEPEEEVTEPEKDDLNVQAPTSLKTRERKESTVRYRNQNRGKGQDPLHKLLKRKKSTPYWFWAAPAAVLVVILLALSYYYLL</sequence>
<comment type="subcellular location">
    <subcellularLocation>
        <location evidence="1">Cell membrane</location>
        <topology evidence="1">Single-pass membrane protein</topology>
    </subcellularLocation>
</comment>
<evidence type="ECO:0000313" key="12">
    <source>
        <dbReference type="Proteomes" id="UP000631114"/>
    </source>
</evidence>
<evidence type="ECO:0000256" key="5">
    <source>
        <dbReference type="ARBA" id="ARBA00023054"/>
    </source>
</evidence>
<feature type="compositionally biased region" description="Basic and acidic residues" evidence="9">
    <location>
        <begin position="428"/>
        <end position="445"/>
    </location>
</feature>
<dbReference type="InterPro" id="IPR055282">
    <property type="entry name" value="PPI1-4"/>
</dbReference>
<evidence type="ECO:0000256" key="8">
    <source>
        <dbReference type="SAM" id="Coils"/>
    </source>
</evidence>
<proteinExistence type="inferred from homology"/>
<protein>
    <recommendedName>
        <fullName evidence="13">Proton pump-interactor 1</fullName>
    </recommendedName>
</protein>
<evidence type="ECO:0000256" key="7">
    <source>
        <dbReference type="ARBA" id="ARBA00038080"/>
    </source>
</evidence>
<dbReference type="Gene3D" id="1.20.5.170">
    <property type="match status" value="1"/>
</dbReference>
<keyword evidence="5 8" id="KW-0175">Coiled coil</keyword>
<keyword evidence="12" id="KW-1185">Reference proteome</keyword>
<dbReference type="Proteomes" id="UP000631114">
    <property type="component" value="Unassembled WGS sequence"/>
</dbReference>
<reference evidence="11 12" key="1">
    <citation type="submission" date="2020-10" db="EMBL/GenBank/DDBJ databases">
        <title>The Coptis chinensis genome and diversification of protoberbering-type alkaloids.</title>
        <authorList>
            <person name="Wang B."/>
            <person name="Shu S."/>
            <person name="Song C."/>
            <person name="Liu Y."/>
        </authorList>
    </citation>
    <scope>NUCLEOTIDE SEQUENCE [LARGE SCALE GENOMIC DNA]</scope>
    <source>
        <strain evidence="11">HL-2020</strain>
        <tissue evidence="11">Leaf</tissue>
    </source>
</reference>
<feature type="compositionally biased region" description="Basic and acidic residues" evidence="9">
    <location>
        <begin position="574"/>
        <end position="583"/>
    </location>
</feature>
<dbReference type="SUPFAM" id="SSF57997">
    <property type="entry name" value="Tropomyosin"/>
    <property type="match status" value="1"/>
</dbReference>
<evidence type="ECO:0000313" key="11">
    <source>
        <dbReference type="EMBL" id="KAF9590003.1"/>
    </source>
</evidence>
<dbReference type="AlphaFoldDB" id="A0A835LC55"/>
<evidence type="ECO:0000256" key="9">
    <source>
        <dbReference type="SAM" id="MobiDB-lite"/>
    </source>
</evidence>
<feature type="region of interest" description="Disordered" evidence="9">
    <location>
        <begin position="502"/>
        <end position="596"/>
    </location>
</feature>
<feature type="compositionally biased region" description="Basic and acidic residues" evidence="9">
    <location>
        <begin position="502"/>
        <end position="532"/>
    </location>
</feature>
<evidence type="ECO:0000256" key="4">
    <source>
        <dbReference type="ARBA" id="ARBA00022989"/>
    </source>
</evidence>
<comment type="caution">
    <text evidence="11">The sequence shown here is derived from an EMBL/GenBank/DDBJ whole genome shotgun (WGS) entry which is preliminary data.</text>
</comment>
<feature type="region of interest" description="Disordered" evidence="9">
    <location>
        <begin position="28"/>
        <end position="54"/>
    </location>
</feature>
<dbReference type="PANTHER" id="PTHR32219:SF2">
    <property type="entry name" value="PROTON PUMP-INTERACTOR 1"/>
    <property type="match status" value="1"/>
</dbReference>
<evidence type="ECO:0000256" key="6">
    <source>
        <dbReference type="ARBA" id="ARBA00023136"/>
    </source>
</evidence>
<evidence type="ECO:0000256" key="2">
    <source>
        <dbReference type="ARBA" id="ARBA00022475"/>
    </source>
</evidence>
<dbReference type="PANTHER" id="PTHR32219">
    <property type="entry name" value="RNA-BINDING PROTEIN YLMH-RELATED"/>
    <property type="match status" value="1"/>
</dbReference>